<dbReference type="Proteomes" id="UP000050501">
    <property type="component" value="Unassembled WGS sequence"/>
</dbReference>
<evidence type="ECO:0000313" key="1">
    <source>
        <dbReference type="EMBL" id="KPL77499.1"/>
    </source>
</evidence>
<gene>
    <name evidence="1" type="ORF">ADN01_16430</name>
</gene>
<evidence type="ECO:0000313" key="2">
    <source>
        <dbReference type="Proteomes" id="UP000050501"/>
    </source>
</evidence>
<protein>
    <recommendedName>
        <fullName evidence="3">Cellobiose phosphorylase</fullName>
    </recommendedName>
</protein>
<sequence>MLTPPPVEPTGGYVNVLGEPFYRIQHYDAMPPFFMSIVSGADHWLFIASTGGLSAGRVNAEHALFPYYTEDKLTENSETTGVKTILRVTRGGQTWLWEPFSIRQHGQYQVERNLYKNIPGTALIFEEINHSLELVLRYAWRTSDRFGFIRTVWLRNISPLKTPCDVELLDGFQNILPANISSATQNIFSCLLDAYKRSELDEETHLGLYALNSRLTDLAEPSESLAANAVFQVGLKPLHVLLSSKQLDHFRFGGSLETETEVRGVRGAYFVHAKLHLEAAQEVSWYLAGDVHQDHAALARLRDFLKTSPEAQQQAIEQDIDFSMFNLQKIVANADGIQVSDKLLASTHHFANVLFNVMRGGIFAQSYWIEKSDLLEYVAVHQHSLPADHAEFFESLPKRFTLAELRARAAELDAPNLRRLLNTYLPLTFSRRHGDPSRPWNRFSINLKKADGSQRLDYEGNWRDIFQNWEALVYSYPQFVESTLDTFLCATTADGYNPYRISRAGLDWEVPEEGNPWANIGYWSDHQIIYLQKLMEASDHFHPGALRQRLNLPVLSYANVPYRIKPYEELQKDPYNTISFDHALHERIEKLTHQHGSDARLLTAPDGSVMHASLTEKLLTLVLAKLVNFVPEGGIWMNTQRPEWNDANNALVGYGLSVVTLGYLRRFLAFFRRLMAEEKGEFALHREVADLLQSIAEVLEAFSPALGGEFTPEQRRGMMDALGQAGSSYRLHIYDHGLSGELRQVPAGEINAFLAAAQDYVEHSLRANRRTDALYHSYNLLRLEPGCAHVDRLYEMLEGQVSILSSGLLNGEESLALLESLRRSALYRADQHTYILYPDRVLPAFLKKNTLLPEQLSHLQLPARLIEAQDTRLFTQDHHGLYHFGSGLRNLKDVRTALEALKRQPEFAALVDAESGAVEHVFESTFRHAEFTGRSGTFFAYEGLGSIYWHMVSKLLLAVQETCLRFRDEPEAEKLCAFYREVRAGLGYQKSPAEYGAFPSDPYSHTPKGRGARQPGMTGMVKEEILTRQLEVGVRFEEGRLVFDPFLLDPAELLSSPRAFNYMDVFGEQQTLHLPAGTLTAFVCQTPVTVQFGRRDEIEIHFADETSRKLTGLRLDAEASQHIFWRDGQISRLVVTFARPEK</sequence>
<organism evidence="1 2">
    <name type="scientific">Levilinea saccharolytica</name>
    <dbReference type="NCBI Taxonomy" id="229921"/>
    <lineage>
        <taxon>Bacteria</taxon>
        <taxon>Bacillati</taxon>
        <taxon>Chloroflexota</taxon>
        <taxon>Anaerolineae</taxon>
        <taxon>Anaerolineales</taxon>
        <taxon>Anaerolineaceae</taxon>
        <taxon>Levilinea</taxon>
    </lineage>
</organism>
<reference evidence="1 2" key="1">
    <citation type="submission" date="2015-07" db="EMBL/GenBank/DDBJ databases">
        <title>Genome sequence of Levilinea saccharolytica DSM 16555.</title>
        <authorList>
            <person name="Hemp J."/>
            <person name="Ward L.M."/>
            <person name="Pace L.A."/>
            <person name="Fischer W.W."/>
        </authorList>
    </citation>
    <scope>NUCLEOTIDE SEQUENCE [LARGE SCALE GENOMIC DNA]</scope>
    <source>
        <strain evidence="1 2">KIBI-1</strain>
    </source>
</reference>
<dbReference type="AlphaFoldDB" id="A0A0P6XB64"/>
<dbReference type="EMBL" id="LGCM01000060">
    <property type="protein sequence ID" value="KPL77499.1"/>
    <property type="molecule type" value="Genomic_DNA"/>
</dbReference>
<keyword evidence="2" id="KW-1185">Reference proteome</keyword>
<evidence type="ECO:0008006" key="3">
    <source>
        <dbReference type="Google" id="ProtNLM"/>
    </source>
</evidence>
<accession>A0A0P6XB64</accession>
<proteinExistence type="predicted"/>
<comment type="caution">
    <text evidence="1">The sequence shown here is derived from an EMBL/GenBank/DDBJ whole genome shotgun (WGS) entry which is preliminary data.</text>
</comment>
<dbReference type="STRING" id="229921.ADN01_16430"/>
<dbReference type="PATRIC" id="fig|229921.5.peg.2728"/>
<name>A0A0P6XB64_9CHLR</name>